<evidence type="ECO:0000313" key="2">
    <source>
        <dbReference type="Proteomes" id="UP000799754"/>
    </source>
</evidence>
<organism evidence="1 2">
    <name type="scientific">Macroventuria anomochaeta</name>
    <dbReference type="NCBI Taxonomy" id="301207"/>
    <lineage>
        <taxon>Eukaryota</taxon>
        <taxon>Fungi</taxon>
        <taxon>Dikarya</taxon>
        <taxon>Ascomycota</taxon>
        <taxon>Pezizomycotina</taxon>
        <taxon>Dothideomycetes</taxon>
        <taxon>Pleosporomycetidae</taxon>
        <taxon>Pleosporales</taxon>
        <taxon>Pleosporineae</taxon>
        <taxon>Didymellaceae</taxon>
        <taxon>Macroventuria</taxon>
    </lineage>
</organism>
<name>A0ACB6RR35_9PLEO</name>
<gene>
    <name evidence="1" type="ORF">BU25DRAFT_461445</name>
</gene>
<evidence type="ECO:0000313" key="1">
    <source>
        <dbReference type="EMBL" id="KAF2624273.1"/>
    </source>
</evidence>
<proteinExistence type="predicted"/>
<accession>A0ACB6RR35</accession>
<dbReference type="EMBL" id="MU006732">
    <property type="protein sequence ID" value="KAF2624273.1"/>
    <property type="molecule type" value="Genomic_DNA"/>
</dbReference>
<comment type="caution">
    <text evidence="1">The sequence shown here is derived from an EMBL/GenBank/DDBJ whole genome shotgun (WGS) entry which is preliminary data.</text>
</comment>
<sequence>MHVTSASNLERGNVRTDSDHSSNTGGNSGANVRTWNENDLPAPRPKLTILDVAALILNKQIGTGIFTTPGAVLLSTQSKGLSVALWTIGGFWTLMFLLIYLEFGDAFPYNGGELVYLDETYRKPELLATILFSGFFLMLANSYGNSIQFAKHVLVAAFPGLEDSTKLDPRLVRYIAISVITFVCLIHWHSSRAGLFLNKLVAWYKIVLLVVIFISGMTKSSGNQSKWSDSGNGVSTTDGMTGMVLIFYSYQGWENANYVAGEIRASANSTSKTTLNIGATLGVTTTWILYVLVTVAIYRVLGYEDLTGPHSDLAVALKFAPKVFGGATGLKVCMAISAFGNVLAVTYTASKVKQSIAIQRILPFWRYLQADQHTPKGALILHWITSVIFVAFAPSSSDGYSFAVGFYTYGHILFSVLVAVGLVKLKQRIRSSPEPEHSDWEYTFFRSKPLLYTVPVIFALGNVLILVFAGKTHKPGKIPRWWWPIVTFIILFTSALYWAGMRVLMVKTRAINPTTHEQKTIGDLVGLSVRVECKGDENLPPNIARDIDETLAAKVDGSQRRVIVETRGWLASLGNSFDDFRKMVSRYLF</sequence>
<reference evidence="1" key="1">
    <citation type="journal article" date="2020" name="Stud. Mycol.">
        <title>101 Dothideomycetes genomes: a test case for predicting lifestyles and emergence of pathogens.</title>
        <authorList>
            <person name="Haridas S."/>
            <person name="Albert R."/>
            <person name="Binder M."/>
            <person name="Bloem J."/>
            <person name="Labutti K."/>
            <person name="Salamov A."/>
            <person name="Andreopoulos B."/>
            <person name="Baker S."/>
            <person name="Barry K."/>
            <person name="Bills G."/>
            <person name="Bluhm B."/>
            <person name="Cannon C."/>
            <person name="Castanera R."/>
            <person name="Culley D."/>
            <person name="Daum C."/>
            <person name="Ezra D."/>
            <person name="Gonzalez J."/>
            <person name="Henrissat B."/>
            <person name="Kuo A."/>
            <person name="Liang C."/>
            <person name="Lipzen A."/>
            <person name="Lutzoni F."/>
            <person name="Magnuson J."/>
            <person name="Mondo S."/>
            <person name="Nolan M."/>
            <person name="Ohm R."/>
            <person name="Pangilinan J."/>
            <person name="Park H.-J."/>
            <person name="Ramirez L."/>
            <person name="Alfaro M."/>
            <person name="Sun H."/>
            <person name="Tritt A."/>
            <person name="Yoshinaga Y."/>
            <person name="Zwiers L.-H."/>
            <person name="Turgeon B."/>
            <person name="Goodwin S."/>
            <person name="Spatafora J."/>
            <person name="Crous P."/>
            <person name="Grigoriev I."/>
        </authorList>
    </citation>
    <scope>NUCLEOTIDE SEQUENCE</scope>
    <source>
        <strain evidence="1">CBS 525.71</strain>
    </source>
</reference>
<protein>
    <submittedName>
        <fullName evidence="1">Amino acid transporter</fullName>
    </submittedName>
</protein>
<dbReference type="Proteomes" id="UP000799754">
    <property type="component" value="Unassembled WGS sequence"/>
</dbReference>
<keyword evidence="2" id="KW-1185">Reference proteome</keyword>